<evidence type="ECO:0000256" key="4">
    <source>
        <dbReference type="ARBA" id="ARBA00022630"/>
    </source>
</evidence>
<feature type="domain" description="FAD dependent oxidoreductase" evidence="14">
    <location>
        <begin position="17"/>
        <end position="335"/>
    </location>
</feature>
<feature type="binding site" evidence="13">
    <location>
        <position position="178"/>
    </location>
    <ligand>
        <name>FAD</name>
        <dbReference type="ChEBI" id="CHEBI:57692"/>
    </ligand>
</feature>
<sequence>MGRRAAGETALKMKTVRVAVVGAGVVGVSTAVCIAEALPFCAVTLIADRFSPDTTSDGAAGILFAAEFPDVPIATQRRWFRSSFQHLLAIAQSEEAPEAGVTLSSGWQIFKELPETAKPFWWDLVIGFRAMTSAELRRFPGHACGQFFTTLKCECRSYLPWLQRRFRGAGGRVQRRRVDSLQELGGDFDLLVNCSGLGSRALLGDMQVEPVRGQVLQVEAPWLQHFIRDGDGKTYIYPGVRSVTIGGTRQVGDWRLEEDQTDTEGIVERCRRLEPSLSRAKVLGCWVGLRPGRRNPRVEKELLQLGGCRVPVVHNYGHGGWGVTLAWGTAVDAVELVRQSLQETPPRSKL</sequence>
<evidence type="ECO:0000313" key="15">
    <source>
        <dbReference type="Ensembl" id="ENSORLP00015022728.1"/>
    </source>
</evidence>
<evidence type="ECO:0000256" key="1">
    <source>
        <dbReference type="ARBA" id="ARBA00001974"/>
    </source>
</evidence>
<dbReference type="SUPFAM" id="SSF54373">
    <property type="entry name" value="FAD-linked reductases, C-terminal domain"/>
    <property type="match status" value="1"/>
</dbReference>
<comment type="subcellular location">
    <subcellularLocation>
        <location evidence="2">Peroxisome matrix</location>
    </subcellularLocation>
</comment>
<dbReference type="PROSITE" id="PS00677">
    <property type="entry name" value="DAO"/>
    <property type="match status" value="1"/>
</dbReference>
<feature type="binding site" evidence="13">
    <location>
        <position position="320"/>
    </location>
    <ligand>
        <name>D-dopa</name>
        <dbReference type="ChEBI" id="CHEBI:149689"/>
    </ligand>
</feature>
<comment type="catalytic activity">
    <reaction evidence="12">
        <text>D-glutamate + O2 + H2O = 2-oxoglutarate + H2O2 + NH4(+)</text>
        <dbReference type="Rhea" id="RHEA:10028"/>
        <dbReference type="ChEBI" id="CHEBI:15377"/>
        <dbReference type="ChEBI" id="CHEBI:15379"/>
        <dbReference type="ChEBI" id="CHEBI:16240"/>
        <dbReference type="ChEBI" id="CHEBI:16810"/>
        <dbReference type="ChEBI" id="CHEBI:28938"/>
        <dbReference type="ChEBI" id="CHEBI:29986"/>
    </reaction>
    <physiologicalReaction direction="left-to-right" evidence="12">
        <dbReference type="Rhea" id="RHEA:10029"/>
    </physiologicalReaction>
</comment>
<dbReference type="GO" id="GO:0071949">
    <property type="term" value="F:FAD binding"/>
    <property type="evidence" value="ECO:0007669"/>
    <property type="project" value="InterPro"/>
</dbReference>
<accession>A0A3P9IS92</accession>
<dbReference type="InterPro" id="IPR023209">
    <property type="entry name" value="DAO"/>
</dbReference>
<dbReference type="Proteomes" id="UP000265200">
    <property type="component" value="Chromosome 22"/>
</dbReference>
<protein>
    <recommendedName>
        <fullName evidence="9">D-aspartate oxidase</fullName>
        <ecNumber evidence="8">1.4.3.1</ecNumber>
    </recommendedName>
</protein>
<evidence type="ECO:0000259" key="14">
    <source>
        <dbReference type="Pfam" id="PF01266"/>
    </source>
</evidence>
<dbReference type="GO" id="GO:0019478">
    <property type="term" value="P:D-amino acid catabolic process"/>
    <property type="evidence" value="ECO:0007669"/>
    <property type="project" value="UniProtKB-ARBA"/>
</dbReference>
<dbReference type="AlphaFoldDB" id="A0A3P9IS92"/>
<dbReference type="SUPFAM" id="SSF51971">
    <property type="entry name" value="Nucleotide-binding domain"/>
    <property type="match status" value="1"/>
</dbReference>
<keyword evidence="4" id="KW-0285">Flavoprotein</keyword>
<evidence type="ECO:0000256" key="5">
    <source>
        <dbReference type="ARBA" id="ARBA00022827"/>
    </source>
</evidence>
<evidence type="ECO:0000313" key="16">
    <source>
        <dbReference type="Proteomes" id="UP000265200"/>
    </source>
</evidence>
<evidence type="ECO:0000256" key="10">
    <source>
        <dbReference type="ARBA" id="ARBA00046214"/>
    </source>
</evidence>
<dbReference type="Ensembl" id="ENSORLT00015012295.1">
    <property type="protein sequence ID" value="ENSORLP00015022728.1"/>
    <property type="gene ID" value="ENSORLG00015002274.1"/>
</dbReference>
<name>A0A3P9IS92_ORYLA</name>
<feature type="binding site" evidence="13">
    <location>
        <position position="290"/>
    </location>
    <ligand>
        <name>D-dopa</name>
        <dbReference type="ChEBI" id="CHEBI:149689"/>
    </ligand>
</feature>
<feature type="binding site" evidence="13">
    <location>
        <begin position="319"/>
        <end position="324"/>
    </location>
    <ligand>
        <name>FAD</name>
        <dbReference type="ChEBI" id="CHEBI:57692"/>
    </ligand>
</feature>
<evidence type="ECO:0000256" key="2">
    <source>
        <dbReference type="ARBA" id="ARBA00004253"/>
    </source>
</evidence>
<evidence type="ECO:0000256" key="12">
    <source>
        <dbReference type="ARBA" id="ARBA00049882"/>
    </source>
</evidence>
<dbReference type="PANTHER" id="PTHR11530">
    <property type="entry name" value="D-AMINO ACID OXIDASE"/>
    <property type="match status" value="1"/>
</dbReference>
<evidence type="ECO:0000256" key="11">
    <source>
        <dbReference type="ARBA" id="ARBA00047522"/>
    </source>
</evidence>
<reference evidence="15" key="4">
    <citation type="submission" date="2025-09" db="UniProtKB">
        <authorList>
            <consortium name="Ensembl"/>
        </authorList>
    </citation>
    <scope>IDENTIFICATION</scope>
    <source>
        <strain evidence="15">HSOK</strain>
    </source>
</reference>
<comment type="catalytic activity">
    <reaction evidence="11">
        <text>D-aspartate + O2 + H2O = oxaloacetate + H2O2 + NH4(+)</text>
        <dbReference type="Rhea" id="RHEA:12512"/>
        <dbReference type="ChEBI" id="CHEBI:15377"/>
        <dbReference type="ChEBI" id="CHEBI:15379"/>
        <dbReference type="ChEBI" id="CHEBI:16240"/>
        <dbReference type="ChEBI" id="CHEBI:16452"/>
        <dbReference type="ChEBI" id="CHEBI:28938"/>
        <dbReference type="ChEBI" id="CHEBI:29990"/>
        <dbReference type="EC" id="1.4.3.1"/>
    </reaction>
    <physiologicalReaction direction="left-to-right" evidence="11">
        <dbReference type="Rhea" id="RHEA:12513"/>
    </physiologicalReaction>
</comment>
<evidence type="ECO:0000256" key="3">
    <source>
        <dbReference type="ARBA" id="ARBA00006730"/>
    </source>
</evidence>
<feature type="binding site" evidence="13">
    <location>
        <begin position="55"/>
        <end position="56"/>
    </location>
    <ligand>
        <name>FAD</name>
        <dbReference type="ChEBI" id="CHEBI:57692"/>
    </ligand>
</feature>
<comment type="similarity">
    <text evidence="3">Belongs to the DAMOX/DASOX family.</text>
</comment>
<reference key="1">
    <citation type="journal article" date="2007" name="Nature">
        <title>The medaka draft genome and insights into vertebrate genome evolution.</title>
        <authorList>
            <person name="Kasahara M."/>
            <person name="Naruse K."/>
            <person name="Sasaki S."/>
            <person name="Nakatani Y."/>
            <person name="Qu W."/>
            <person name="Ahsan B."/>
            <person name="Yamada T."/>
            <person name="Nagayasu Y."/>
            <person name="Doi K."/>
            <person name="Kasai Y."/>
            <person name="Jindo T."/>
            <person name="Kobayashi D."/>
            <person name="Shimada A."/>
            <person name="Toyoda A."/>
            <person name="Kuroki Y."/>
            <person name="Fujiyama A."/>
            <person name="Sasaki T."/>
            <person name="Shimizu A."/>
            <person name="Asakawa S."/>
            <person name="Shimizu N."/>
            <person name="Hashimoto S."/>
            <person name="Yang J."/>
            <person name="Lee Y."/>
            <person name="Matsushima K."/>
            <person name="Sugano S."/>
            <person name="Sakaizumi M."/>
            <person name="Narita T."/>
            <person name="Ohishi K."/>
            <person name="Haga S."/>
            <person name="Ohta F."/>
            <person name="Nomoto H."/>
            <person name="Nogata K."/>
            <person name="Morishita T."/>
            <person name="Endo T."/>
            <person name="Shin-I T."/>
            <person name="Takeda H."/>
            <person name="Morishita S."/>
            <person name="Kohara Y."/>
        </authorList>
    </citation>
    <scope>NUCLEOTIDE SEQUENCE [LARGE SCALE GENOMIC DNA]</scope>
    <source>
        <strain>Hd-rR</strain>
    </source>
</reference>
<dbReference type="GO" id="GO:0008445">
    <property type="term" value="F:D-aspartate oxidase activity"/>
    <property type="evidence" value="ECO:0007669"/>
    <property type="project" value="UniProtKB-EC"/>
</dbReference>
<dbReference type="Pfam" id="PF01266">
    <property type="entry name" value="DAO"/>
    <property type="match status" value="1"/>
</dbReference>
<evidence type="ECO:0000256" key="13">
    <source>
        <dbReference type="PIRSR" id="PIRSR000189-1"/>
    </source>
</evidence>
<evidence type="ECO:0000256" key="6">
    <source>
        <dbReference type="ARBA" id="ARBA00023002"/>
    </source>
</evidence>
<dbReference type="Gene3D" id="3.30.9.10">
    <property type="entry name" value="D-Amino Acid Oxidase, subunit A, domain 2"/>
    <property type="match status" value="1"/>
</dbReference>
<keyword evidence="7" id="KW-0576">Peroxisome</keyword>
<dbReference type="Gene3D" id="3.40.50.720">
    <property type="entry name" value="NAD(P)-binding Rossmann-like Domain"/>
    <property type="match status" value="1"/>
</dbReference>
<feature type="binding site" evidence="13">
    <location>
        <begin position="48"/>
        <end position="49"/>
    </location>
    <ligand>
        <name>FAD</name>
        <dbReference type="ChEBI" id="CHEBI:57692"/>
    </ligand>
</feature>
<evidence type="ECO:0000256" key="9">
    <source>
        <dbReference type="ARBA" id="ARBA00044541"/>
    </source>
</evidence>
<dbReference type="InterPro" id="IPR006181">
    <property type="entry name" value="D-amino_acid_oxidase_CS"/>
</dbReference>
<evidence type="ECO:0000256" key="7">
    <source>
        <dbReference type="ARBA" id="ARBA00023140"/>
    </source>
</evidence>
<reference evidence="15" key="3">
    <citation type="submission" date="2025-08" db="UniProtKB">
        <authorList>
            <consortium name="Ensembl"/>
        </authorList>
    </citation>
    <scope>IDENTIFICATION</scope>
    <source>
        <strain evidence="15">HSOK</strain>
    </source>
</reference>
<dbReference type="GO" id="GO:0005782">
    <property type="term" value="C:peroxisomal matrix"/>
    <property type="evidence" value="ECO:0007669"/>
    <property type="project" value="UniProtKB-SubCell"/>
</dbReference>
<keyword evidence="6" id="KW-0560">Oxidoreductase</keyword>
<dbReference type="PANTHER" id="PTHR11530:SF11">
    <property type="entry name" value="D-ASPARTATE OXIDASE"/>
    <property type="match status" value="1"/>
</dbReference>
<comment type="function">
    <text evidence="10">Selectively catalyzes the oxidative deamination of acidic amino acids. Suppresses the level of D-aspartate in the brain, an amino acid that can act as an agonist for glutamate receptors. Protects the organism from the toxicity of D-amino acids. May also function in the intestine.</text>
</comment>
<dbReference type="PIRSF" id="PIRSF000189">
    <property type="entry name" value="D-aa_oxidase"/>
    <property type="match status" value="1"/>
</dbReference>
<dbReference type="InterPro" id="IPR006076">
    <property type="entry name" value="FAD-dep_OxRdtase"/>
</dbReference>
<comment type="cofactor">
    <cofactor evidence="1 13">
        <name>FAD</name>
        <dbReference type="ChEBI" id="CHEBI:57692"/>
    </cofactor>
</comment>
<reference evidence="15 16" key="2">
    <citation type="submission" date="2017-04" db="EMBL/GenBank/DDBJ databases">
        <title>CpG methylation of centromeres and impact of large insertions on vertebrate speciation.</title>
        <authorList>
            <person name="Ichikawa K."/>
            <person name="Yoshimura J."/>
            <person name="Morishita S."/>
        </authorList>
    </citation>
    <scope>NUCLEOTIDE SEQUENCE</scope>
    <source>
        <strain evidence="15 16">HSOK</strain>
    </source>
</reference>
<proteinExistence type="inferred from homology"/>
<evidence type="ECO:0000256" key="8">
    <source>
        <dbReference type="ARBA" id="ARBA00044520"/>
    </source>
</evidence>
<feature type="binding site" evidence="13">
    <location>
        <position position="235"/>
    </location>
    <ligand>
        <name>D-dopa</name>
        <dbReference type="ChEBI" id="CHEBI:149689"/>
    </ligand>
</feature>
<dbReference type="EC" id="1.4.3.1" evidence="8"/>
<organism evidence="15 16">
    <name type="scientific">Oryzias latipes</name>
    <name type="common">Japanese rice fish</name>
    <name type="synonym">Japanese killifish</name>
    <dbReference type="NCBI Taxonomy" id="8090"/>
    <lineage>
        <taxon>Eukaryota</taxon>
        <taxon>Metazoa</taxon>
        <taxon>Chordata</taxon>
        <taxon>Craniata</taxon>
        <taxon>Vertebrata</taxon>
        <taxon>Euteleostomi</taxon>
        <taxon>Actinopterygii</taxon>
        <taxon>Neopterygii</taxon>
        <taxon>Teleostei</taxon>
        <taxon>Neoteleostei</taxon>
        <taxon>Acanthomorphata</taxon>
        <taxon>Ovalentaria</taxon>
        <taxon>Atherinomorphae</taxon>
        <taxon>Beloniformes</taxon>
        <taxon>Adrianichthyidae</taxon>
        <taxon>Oryziinae</taxon>
        <taxon>Oryzias</taxon>
    </lineage>
</organism>
<keyword evidence="5 13" id="KW-0274">FAD</keyword>